<evidence type="ECO:0000313" key="2">
    <source>
        <dbReference type="EMBL" id="KAK3211742.1"/>
    </source>
</evidence>
<protein>
    <submittedName>
        <fullName evidence="2">Uncharacterized protein</fullName>
    </submittedName>
</protein>
<keyword evidence="3" id="KW-1185">Reference proteome</keyword>
<gene>
    <name evidence="2" type="ORF">Dsin_016448</name>
</gene>
<dbReference type="Proteomes" id="UP001281410">
    <property type="component" value="Unassembled WGS sequence"/>
</dbReference>
<reference evidence="2" key="1">
    <citation type="journal article" date="2023" name="Plant J.">
        <title>Genome sequences and population genomics provide insights into the demographic history, inbreeding, and mutation load of two 'living fossil' tree species of Dipteronia.</title>
        <authorList>
            <person name="Feng Y."/>
            <person name="Comes H.P."/>
            <person name="Chen J."/>
            <person name="Zhu S."/>
            <person name="Lu R."/>
            <person name="Zhang X."/>
            <person name="Li P."/>
            <person name="Qiu J."/>
            <person name="Olsen K.M."/>
            <person name="Qiu Y."/>
        </authorList>
    </citation>
    <scope>NUCLEOTIDE SEQUENCE</scope>
    <source>
        <strain evidence="2">NBL</strain>
    </source>
</reference>
<organism evidence="2 3">
    <name type="scientific">Dipteronia sinensis</name>
    <dbReference type="NCBI Taxonomy" id="43782"/>
    <lineage>
        <taxon>Eukaryota</taxon>
        <taxon>Viridiplantae</taxon>
        <taxon>Streptophyta</taxon>
        <taxon>Embryophyta</taxon>
        <taxon>Tracheophyta</taxon>
        <taxon>Spermatophyta</taxon>
        <taxon>Magnoliopsida</taxon>
        <taxon>eudicotyledons</taxon>
        <taxon>Gunneridae</taxon>
        <taxon>Pentapetalae</taxon>
        <taxon>rosids</taxon>
        <taxon>malvids</taxon>
        <taxon>Sapindales</taxon>
        <taxon>Sapindaceae</taxon>
        <taxon>Hippocastanoideae</taxon>
        <taxon>Acereae</taxon>
        <taxon>Dipteronia</taxon>
    </lineage>
</organism>
<accession>A0AAE0AED5</accession>
<evidence type="ECO:0000313" key="3">
    <source>
        <dbReference type="Proteomes" id="UP001281410"/>
    </source>
</evidence>
<feature type="region of interest" description="Disordered" evidence="1">
    <location>
        <begin position="89"/>
        <end position="110"/>
    </location>
</feature>
<dbReference type="AlphaFoldDB" id="A0AAE0AED5"/>
<name>A0AAE0AED5_9ROSI</name>
<evidence type="ECO:0000256" key="1">
    <source>
        <dbReference type="SAM" id="MobiDB-lite"/>
    </source>
</evidence>
<comment type="caution">
    <text evidence="2">The sequence shown here is derived from an EMBL/GenBank/DDBJ whole genome shotgun (WGS) entry which is preliminary data.</text>
</comment>
<sequence length="110" mass="11479">MDVGILRLHLSHVSLSPSLLLPVSTHQKSSIATPFPLPSQANFVLQKATKPLRFVNPVDGRCGDVVSTGTSRLAVNGVGSGHRAPWFCSPAPPEASGWGGDNPLAEGGEQ</sequence>
<dbReference type="EMBL" id="JANJYJ010000005">
    <property type="protein sequence ID" value="KAK3211742.1"/>
    <property type="molecule type" value="Genomic_DNA"/>
</dbReference>
<proteinExistence type="predicted"/>